<dbReference type="PANTHER" id="PTHR12161:SF5">
    <property type="entry name" value="IST1 HOMOLOG"/>
    <property type="match status" value="1"/>
</dbReference>
<proteinExistence type="inferred from homology"/>
<dbReference type="InterPro" id="IPR042277">
    <property type="entry name" value="IST1-like"/>
</dbReference>
<dbReference type="Pfam" id="PF03398">
    <property type="entry name" value="Ist1"/>
    <property type="match status" value="1"/>
</dbReference>
<gene>
    <name evidence="3" type="ORF">FH972_023334</name>
</gene>
<dbReference type="AlphaFoldDB" id="A0A5N6KUX1"/>
<feature type="compositionally biased region" description="Basic and acidic residues" evidence="2">
    <location>
        <begin position="278"/>
        <end position="290"/>
    </location>
</feature>
<comment type="similarity">
    <text evidence="1">Belongs to the IST1 family.</text>
</comment>
<evidence type="ECO:0000313" key="4">
    <source>
        <dbReference type="Proteomes" id="UP000327013"/>
    </source>
</evidence>
<reference evidence="3 4" key="1">
    <citation type="submission" date="2019-06" db="EMBL/GenBank/DDBJ databases">
        <title>A chromosomal-level reference genome of Carpinus fangiana (Coryloideae, Betulaceae).</title>
        <authorList>
            <person name="Yang X."/>
            <person name="Wang Z."/>
            <person name="Zhang L."/>
            <person name="Hao G."/>
            <person name="Liu J."/>
            <person name="Yang Y."/>
        </authorList>
    </citation>
    <scope>NUCLEOTIDE SEQUENCE [LARGE SCALE GENOMIC DNA]</scope>
    <source>
        <strain evidence="3">Cfa_2016G</strain>
        <tissue evidence="3">Leaf</tissue>
    </source>
</reference>
<sequence length="307" mass="32931">MAPPITFTTKLKVHLKTAIARLRIVQAKDTAVAKQSRREMATLLETGRVESARIRVENIIRADLTTELYEMLELYCELLLARLALLDRPADDGVDPGLDEAVRGILYAAPRTDIKELGQARALLEAKYGGKDKKSGIVGEAMAGEGVSERVRRKLATDPPRPELVEEYLRAIASAYDVPYGEKQAQVDAELEQLGDDDDDEDGEGGGQKAPPLLAEGWGAVSPPQALGAKSPLSVAPPSPSTERPSPKVKGAGGQDLKPSPRVAAVKKAAKAASETPTKARDDGKKKPEGEIPNVDDLAARFAMLKK</sequence>
<dbReference type="OrthoDB" id="29853at2759"/>
<feature type="compositionally biased region" description="Acidic residues" evidence="2">
    <location>
        <begin position="195"/>
        <end position="204"/>
    </location>
</feature>
<feature type="region of interest" description="Disordered" evidence="2">
    <location>
        <begin position="195"/>
        <end position="298"/>
    </location>
</feature>
<accession>A0A5N6KUX1</accession>
<evidence type="ECO:0000256" key="1">
    <source>
        <dbReference type="ARBA" id="ARBA00005536"/>
    </source>
</evidence>
<dbReference type="Proteomes" id="UP000327013">
    <property type="component" value="Unassembled WGS sequence"/>
</dbReference>
<organism evidence="3 4">
    <name type="scientific">Carpinus fangiana</name>
    <dbReference type="NCBI Taxonomy" id="176857"/>
    <lineage>
        <taxon>Eukaryota</taxon>
        <taxon>Viridiplantae</taxon>
        <taxon>Streptophyta</taxon>
        <taxon>Embryophyta</taxon>
        <taxon>Tracheophyta</taxon>
        <taxon>Spermatophyta</taxon>
        <taxon>Magnoliopsida</taxon>
        <taxon>eudicotyledons</taxon>
        <taxon>Gunneridae</taxon>
        <taxon>Pentapetalae</taxon>
        <taxon>rosids</taxon>
        <taxon>fabids</taxon>
        <taxon>Fagales</taxon>
        <taxon>Betulaceae</taxon>
        <taxon>Carpinus</taxon>
    </lineage>
</organism>
<dbReference type="Gene3D" id="1.20.1260.60">
    <property type="entry name" value="Vacuolar protein sorting-associated protein Ist1"/>
    <property type="match status" value="1"/>
</dbReference>
<dbReference type="GO" id="GO:0015031">
    <property type="term" value="P:protein transport"/>
    <property type="evidence" value="ECO:0007669"/>
    <property type="project" value="InterPro"/>
</dbReference>
<keyword evidence="4" id="KW-1185">Reference proteome</keyword>
<dbReference type="PANTHER" id="PTHR12161">
    <property type="entry name" value="IST1 FAMILY MEMBER"/>
    <property type="match status" value="1"/>
</dbReference>
<comment type="caution">
    <text evidence="3">The sequence shown here is derived from an EMBL/GenBank/DDBJ whole genome shotgun (WGS) entry which is preliminary data.</text>
</comment>
<evidence type="ECO:0000313" key="3">
    <source>
        <dbReference type="EMBL" id="KAB8346290.1"/>
    </source>
</evidence>
<dbReference type="InterPro" id="IPR005061">
    <property type="entry name" value="Ist1"/>
</dbReference>
<evidence type="ECO:0008006" key="5">
    <source>
        <dbReference type="Google" id="ProtNLM"/>
    </source>
</evidence>
<dbReference type="FunFam" id="1.20.1260.60:FF:000002">
    <property type="entry name" value="Vacuolar protein sorting-associated protein IST1"/>
    <property type="match status" value="1"/>
</dbReference>
<name>A0A5N6KUX1_9ROSI</name>
<feature type="compositionally biased region" description="Low complexity" evidence="2">
    <location>
        <begin position="263"/>
        <end position="273"/>
    </location>
</feature>
<evidence type="ECO:0000256" key="2">
    <source>
        <dbReference type="SAM" id="MobiDB-lite"/>
    </source>
</evidence>
<protein>
    <recommendedName>
        <fullName evidence="5">IST1-like protein</fullName>
    </recommendedName>
</protein>
<dbReference type="EMBL" id="VIBQ01000013">
    <property type="protein sequence ID" value="KAB8346290.1"/>
    <property type="molecule type" value="Genomic_DNA"/>
</dbReference>